<organism evidence="1 2">
    <name type="scientific">Melastoma candidum</name>
    <dbReference type="NCBI Taxonomy" id="119954"/>
    <lineage>
        <taxon>Eukaryota</taxon>
        <taxon>Viridiplantae</taxon>
        <taxon>Streptophyta</taxon>
        <taxon>Embryophyta</taxon>
        <taxon>Tracheophyta</taxon>
        <taxon>Spermatophyta</taxon>
        <taxon>Magnoliopsida</taxon>
        <taxon>eudicotyledons</taxon>
        <taxon>Gunneridae</taxon>
        <taxon>Pentapetalae</taxon>
        <taxon>rosids</taxon>
        <taxon>malvids</taxon>
        <taxon>Myrtales</taxon>
        <taxon>Melastomataceae</taxon>
        <taxon>Melastomatoideae</taxon>
        <taxon>Melastomateae</taxon>
        <taxon>Melastoma</taxon>
    </lineage>
</organism>
<proteinExistence type="predicted"/>
<protein>
    <submittedName>
        <fullName evidence="1">Uncharacterized protein</fullName>
    </submittedName>
</protein>
<comment type="caution">
    <text evidence="1">The sequence shown here is derived from an EMBL/GenBank/DDBJ whole genome shotgun (WGS) entry which is preliminary data.</text>
</comment>
<gene>
    <name evidence="1" type="ORF">MLD38_017105</name>
</gene>
<evidence type="ECO:0000313" key="2">
    <source>
        <dbReference type="Proteomes" id="UP001057402"/>
    </source>
</evidence>
<sequence>MAGDGEYPARNLAEAIHSLIGMKPQLTSDWIETVCKILQGPGQSRITADGDASLEPADEDGATEADLGGVVLKLKDEIMELQNQLNQLNCRRRHVLNDYLDLKASVAGNIRVFCRVRPPSDTQALGHAMPTLGSDSSNVFLKVPGQSSKTYTFDQVFGPSSSQAEVFHEVEPVIKSALDGFNASIFAYGQTGTGKTFTMEGTADIPGVVPRTIERLFNHAWESNNTYSFSFSMLEMYMGNLRDLLVAKPKRLTDPMPRSLVIQRDPNGGIEIENLSSIPVGDCSQALELYKLGCSFRSTAMTNSNVTSSRSHCMTRISIACSDAPERRRETSKVWLIDLGGSERVMKTKAHGRRLEEGRAINLSLSALGDVISALRRKKSHIPFRNSKLTQVLKDSLGDDSKTLMLVHVSPREEDLCETICTLSFAMRVKSIHLGTEGDTKEKARKEAAMQNLQKTIDDIEGQNRTLKGEIEKLNRRLVDLTRTSSSSSDKDCSAVEGTKFEIDHGKDKSDCSTRDRSKVPRFMKPTVCSQRKCGISYGAGLVNFPIKKQSNYKSEFGDSGSSLVDLKSLFSTGNRTESSQGTSVGECEAKTDICSRKGSSYFPDDRKERIVGDTKYRLSKRIPTIPLSLQDKNRQSRWSSEDDLFLCRSSIVDFQSEDRAGLVRQGSDFGGLTSGTDMKLADSSSDSLSASTSETVTEAGEPTKCQKTLSPLDDHADISHQQAEVTHDYDNPAQEDRHECHIPESNAETEDTGPSSTGGLLQFRVRKALFHSDTKDDNAGKLMVSEKPEETGRRKTAPMKNLRLKIVQFMLVLLIGVGLRGLGFEHDFFHGLIF</sequence>
<keyword evidence="2" id="KW-1185">Reference proteome</keyword>
<reference evidence="2" key="1">
    <citation type="journal article" date="2023" name="Front. Plant Sci.">
        <title>Chromosomal-level genome assembly of Melastoma candidum provides insights into trichome evolution.</title>
        <authorList>
            <person name="Zhong Y."/>
            <person name="Wu W."/>
            <person name="Sun C."/>
            <person name="Zou P."/>
            <person name="Liu Y."/>
            <person name="Dai S."/>
            <person name="Zhou R."/>
        </authorList>
    </citation>
    <scope>NUCLEOTIDE SEQUENCE [LARGE SCALE GENOMIC DNA]</scope>
</reference>
<evidence type="ECO:0000313" key="1">
    <source>
        <dbReference type="EMBL" id="KAI4368561.1"/>
    </source>
</evidence>
<name>A0ACB9QRF4_9MYRT</name>
<dbReference type="EMBL" id="CM042884">
    <property type="protein sequence ID" value="KAI4368561.1"/>
    <property type="molecule type" value="Genomic_DNA"/>
</dbReference>
<accession>A0ACB9QRF4</accession>
<dbReference type="Proteomes" id="UP001057402">
    <property type="component" value="Chromosome 5"/>
</dbReference>